<dbReference type="Proteomes" id="UP000241261">
    <property type="component" value="Segment"/>
</dbReference>
<reference evidence="1 2" key="1">
    <citation type="submission" date="2017-12" db="EMBL/GenBank/DDBJ databases">
        <authorList>
            <person name="Tomczak R."/>
            <person name="Garlena R.A."/>
            <person name="Russell D.A."/>
            <person name="Pope W.H."/>
            <person name="Jacobs-Sera D."/>
            <person name="Hatfull G.F."/>
        </authorList>
    </citation>
    <scope>NUCLEOTIDE SEQUENCE [LARGE SCALE GENOMIC DNA]</scope>
</reference>
<sequence>MDAVDQLNIMEAAANFADLAATFRDALTAREFSTPPAEQTALMMASAMFGQSLHK</sequence>
<evidence type="ECO:0000313" key="2">
    <source>
        <dbReference type="Proteomes" id="UP000241261"/>
    </source>
</evidence>
<dbReference type="GeneID" id="40098836"/>
<protein>
    <submittedName>
        <fullName evidence="1">Uncharacterized protein</fullName>
    </submittedName>
</protein>
<keyword evidence="2" id="KW-1185">Reference proteome</keyword>
<evidence type="ECO:0000313" key="1">
    <source>
        <dbReference type="EMBL" id="AUG84835.1"/>
    </source>
</evidence>
<name>A0A2H5BFR2_9CAUD</name>
<dbReference type="EMBL" id="MG670586">
    <property type="protein sequence ID" value="AUG84835.1"/>
    <property type="molecule type" value="Genomic_DNA"/>
</dbReference>
<gene>
    <name evidence="1" type="primary">38</name>
    <name evidence="1" type="ORF">PBI_DISMAS_38</name>
</gene>
<organism evidence="1 2">
    <name type="scientific">Microbacterium phage Dismas</name>
    <dbReference type="NCBI Taxonomy" id="2065199"/>
    <lineage>
        <taxon>Viruses</taxon>
        <taxon>Duplodnaviria</taxon>
        <taxon>Heunggongvirae</taxon>
        <taxon>Uroviricota</taxon>
        <taxon>Caudoviricetes</taxon>
        <taxon>Dismasvirus</taxon>
        <taxon>Dismasvirus dismas</taxon>
    </lineage>
</organism>
<proteinExistence type="predicted"/>
<accession>A0A2H5BFR2</accession>
<dbReference type="KEGG" id="vg:40098836"/>
<dbReference type="RefSeq" id="YP_009622099.1">
    <property type="nucleotide sequence ID" value="NC_042099.1"/>
</dbReference>